<dbReference type="HOGENOM" id="CLU_012416_0_0_1"/>
<comment type="similarity">
    <text evidence="1 5">Belongs to the SEC8 family.</text>
</comment>
<reference evidence="10" key="2">
    <citation type="submission" date="2015-06" db="UniProtKB">
        <authorList>
            <consortium name="EnsemblMetazoa"/>
        </authorList>
    </citation>
    <scope>IDENTIFICATION</scope>
</reference>
<sequence length="1041" mass="118203">MFVSHFVRIQMMSDNQPKRPPRMARSMSKESSTGLLMSVIRSLTASRDVDERDREKANLERDFGESDARLDQLIVNHHSDLTAVMNAFSKVSTQLKDAKERCKSMKENLITCKDLLRCKKDELRKLWRESLENRHVLELLNEVENVTRVPETVTDLVEKRKYLQASQLLVDSISSLESNLQHVEALKEVKSDLIARKDQIYNMLIDELHKHVYARSTAHLVKKFKRTASERRKDGNLPSRKVSIADILSPALYQSNLSIRRRPNLSSQTDITDETTNQEGQSDNQTDIENDSKNFISLIIDCLCLLGKIPDTVEVIKDRTEKELVNLVKRTARELIGGINHQNSNANITFNNGPITVCLRCSLILKDETHRSYLLQELFELLFQQFRVVVTLHENILLPCLKNAIVQCDLQNSSIVFYNSADLWTKIQSVLQMVADLYLDISGTNAIEKSIAAASQDSKMLTHSSTSLADLNSYFVRKRPALSVTVGNSFHKIKKTPLFKFDSSSHAMSLNAYFQEQKEAMKAERSGGNAMDSIDLSLSETEQYLVCEPAAENIVVFFNPLMRFIFDIDDELNLEEDNHCPLYSYLISCVKLFFNQIKIDLDRILDTSNKSLDAWRIVNDPDMMNKLNQSRPILQSALIIDKASQDLKNLIFALPMYADEFLTFICNLLSSFKESCSSAYRGIVQPESEDKRIISATWAKDEDISRFLKDLPNWPGAQKPYREVRGRNLAAIGSSMTFDESPEVIRLRNKKESEILASNLTQDTLIPSHEILSDVSQLKSLGQLQESLEWLASHIFSLATSLSKSQNDSNLLKAQLMPSGQSSQQKHQIDVVNLADVSIAALNQIGREFEELSETCLLVLHLEVRVHCFYYLLRVTKGNFAPGIDAQEPDVEVVQLNKDLSSVDEALSLSLQQWKLKYVFEGVSHLVATILINSASSIDRINHNGVKKMCRNIFAIQQNLTSITMSREVALDYARQYFELFYSSPEEILALIEERGPQFQAQEYVSAIELLHRSSPGRDPNKLKANKQRLAEILDEAAVSV</sequence>
<keyword evidence="11" id="KW-1185">Reference proteome</keyword>
<evidence type="ECO:0000313" key="10">
    <source>
        <dbReference type="EnsemblMetazoa" id="tetur26g00960.1"/>
    </source>
</evidence>
<evidence type="ECO:0000313" key="11">
    <source>
        <dbReference type="Proteomes" id="UP000015104"/>
    </source>
</evidence>
<dbReference type="GO" id="GO:0006612">
    <property type="term" value="P:protein targeting to membrane"/>
    <property type="evidence" value="ECO:0007669"/>
    <property type="project" value="UniProtKB-UniRule"/>
</dbReference>
<dbReference type="eggNOG" id="KOG3691">
    <property type="taxonomic scope" value="Eukaryota"/>
</dbReference>
<dbReference type="InterPro" id="IPR007191">
    <property type="entry name" value="Sec8_exocyst_N"/>
</dbReference>
<evidence type="ECO:0000256" key="1">
    <source>
        <dbReference type="ARBA" id="ARBA00010470"/>
    </source>
</evidence>
<dbReference type="STRING" id="32264.T1KXQ1"/>
<dbReference type="PANTHER" id="PTHR14146:SF0">
    <property type="entry name" value="EXOCYST COMPLEX COMPONENT 4"/>
    <property type="match status" value="1"/>
</dbReference>
<dbReference type="Pfam" id="PF04048">
    <property type="entry name" value="Sec8_N"/>
    <property type="match status" value="1"/>
</dbReference>
<dbReference type="GO" id="GO:0045202">
    <property type="term" value="C:synapse"/>
    <property type="evidence" value="ECO:0007669"/>
    <property type="project" value="TreeGrafter"/>
</dbReference>
<feature type="region of interest" description="Disordered" evidence="7">
    <location>
        <begin position="263"/>
        <end position="287"/>
    </location>
</feature>
<dbReference type="InterPro" id="IPR048630">
    <property type="entry name" value="Sec8_M"/>
</dbReference>
<reference evidence="11" key="1">
    <citation type="submission" date="2011-08" db="EMBL/GenBank/DDBJ databases">
        <authorList>
            <person name="Rombauts S."/>
        </authorList>
    </citation>
    <scope>NUCLEOTIDE SEQUENCE</scope>
    <source>
        <strain evidence="11">London</strain>
    </source>
</reference>
<evidence type="ECO:0000256" key="3">
    <source>
        <dbReference type="ARBA" id="ARBA00022483"/>
    </source>
</evidence>
<dbReference type="GO" id="GO:0015031">
    <property type="term" value="P:protein transport"/>
    <property type="evidence" value="ECO:0007669"/>
    <property type="project" value="UniProtKB-KW"/>
</dbReference>
<accession>T1KXQ1</accession>
<name>T1KXQ1_TETUR</name>
<dbReference type="InterPro" id="IPR039682">
    <property type="entry name" value="Sec8/EXOC4"/>
</dbReference>
<evidence type="ECO:0000256" key="5">
    <source>
        <dbReference type="RuleBase" id="RU367079"/>
    </source>
</evidence>
<feature type="coiled-coil region" evidence="6">
    <location>
        <begin position="88"/>
        <end position="115"/>
    </location>
</feature>
<dbReference type="PANTHER" id="PTHR14146">
    <property type="entry name" value="EXOCYST COMPLEX COMPONENT 4"/>
    <property type="match status" value="1"/>
</dbReference>
<feature type="domain" description="Exocyst complex component Sec8 N-terminal" evidence="8">
    <location>
        <begin position="68"/>
        <end position="154"/>
    </location>
</feature>
<protein>
    <recommendedName>
        <fullName evidence="5">Exocyst complex component Sec8</fullName>
    </recommendedName>
</protein>
<dbReference type="AlphaFoldDB" id="T1KXQ1"/>
<dbReference type="GO" id="GO:0007268">
    <property type="term" value="P:chemical synaptic transmission"/>
    <property type="evidence" value="ECO:0007669"/>
    <property type="project" value="TreeGrafter"/>
</dbReference>
<dbReference type="Pfam" id="PF20652">
    <property type="entry name" value="Sec8_C"/>
    <property type="match status" value="1"/>
</dbReference>
<dbReference type="EnsemblMetazoa" id="tetur26g00960.1">
    <property type="protein sequence ID" value="tetur26g00960.1"/>
    <property type="gene ID" value="tetur26g00960"/>
</dbReference>
<evidence type="ECO:0000259" key="9">
    <source>
        <dbReference type="Pfam" id="PF20652"/>
    </source>
</evidence>
<dbReference type="Proteomes" id="UP000015104">
    <property type="component" value="Unassembled WGS sequence"/>
</dbReference>
<dbReference type="GO" id="GO:0090522">
    <property type="term" value="P:vesicle tethering involved in exocytosis"/>
    <property type="evidence" value="ECO:0007669"/>
    <property type="project" value="UniProtKB-UniRule"/>
</dbReference>
<feature type="domain" description="Exocyst complex component Sec8 middle helical bundle" evidence="9">
    <location>
        <begin position="289"/>
        <end position="510"/>
    </location>
</feature>
<organism evidence="10 11">
    <name type="scientific">Tetranychus urticae</name>
    <name type="common">Two-spotted spider mite</name>
    <dbReference type="NCBI Taxonomy" id="32264"/>
    <lineage>
        <taxon>Eukaryota</taxon>
        <taxon>Metazoa</taxon>
        <taxon>Ecdysozoa</taxon>
        <taxon>Arthropoda</taxon>
        <taxon>Chelicerata</taxon>
        <taxon>Arachnida</taxon>
        <taxon>Acari</taxon>
        <taxon>Acariformes</taxon>
        <taxon>Trombidiformes</taxon>
        <taxon>Prostigmata</taxon>
        <taxon>Eleutherengona</taxon>
        <taxon>Raphignathae</taxon>
        <taxon>Tetranychoidea</taxon>
        <taxon>Tetranychidae</taxon>
        <taxon>Tetranychus</taxon>
    </lineage>
</organism>
<comment type="function">
    <text evidence="5">Component of the exocyst complex involved in the docking of exocytic vesicles with fusion sites on the plasma membrane.</text>
</comment>
<evidence type="ECO:0000259" key="8">
    <source>
        <dbReference type="Pfam" id="PF04048"/>
    </source>
</evidence>
<dbReference type="EMBL" id="CAEY01000696">
    <property type="status" value="NOT_ANNOTATED_CDS"/>
    <property type="molecule type" value="Genomic_DNA"/>
</dbReference>
<evidence type="ECO:0000256" key="2">
    <source>
        <dbReference type="ARBA" id="ARBA00022448"/>
    </source>
</evidence>
<evidence type="ECO:0000256" key="4">
    <source>
        <dbReference type="ARBA" id="ARBA00022927"/>
    </source>
</evidence>
<keyword evidence="6" id="KW-0175">Coiled coil</keyword>
<keyword evidence="2 5" id="KW-0813">Transport</keyword>
<evidence type="ECO:0000256" key="6">
    <source>
        <dbReference type="SAM" id="Coils"/>
    </source>
</evidence>
<evidence type="ECO:0000256" key="7">
    <source>
        <dbReference type="SAM" id="MobiDB-lite"/>
    </source>
</evidence>
<dbReference type="GO" id="GO:0006893">
    <property type="term" value="P:Golgi to plasma membrane transport"/>
    <property type="evidence" value="ECO:0007669"/>
    <property type="project" value="TreeGrafter"/>
</dbReference>
<proteinExistence type="inferred from homology"/>
<dbReference type="GO" id="GO:0006904">
    <property type="term" value="P:vesicle docking involved in exocytosis"/>
    <property type="evidence" value="ECO:0007669"/>
    <property type="project" value="InterPro"/>
</dbReference>
<dbReference type="GO" id="GO:0032584">
    <property type="term" value="C:growth cone membrane"/>
    <property type="evidence" value="ECO:0007669"/>
    <property type="project" value="TreeGrafter"/>
</dbReference>
<keyword evidence="4 5" id="KW-0653">Protein transport</keyword>
<dbReference type="GO" id="GO:0000145">
    <property type="term" value="C:exocyst"/>
    <property type="evidence" value="ECO:0007669"/>
    <property type="project" value="UniProtKB-UniRule"/>
</dbReference>
<keyword evidence="3 5" id="KW-0268">Exocytosis</keyword>